<evidence type="ECO:0000256" key="1">
    <source>
        <dbReference type="SAM" id="MobiDB-lite"/>
    </source>
</evidence>
<dbReference type="AlphaFoldDB" id="A0A6J6ALS4"/>
<protein>
    <submittedName>
        <fullName evidence="2">Unannotated protein</fullName>
    </submittedName>
</protein>
<gene>
    <name evidence="3" type="ORF">UFOPK1762_00845</name>
    <name evidence="4" type="ORF">UFOPK1906_01981</name>
    <name evidence="5" type="ORF">UFOPK2624_01881</name>
    <name evidence="6" type="ORF">UFOPK2969_01440</name>
    <name evidence="7" type="ORF">UFOPK3010_00576</name>
    <name evidence="8" type="ORF">UFOPK3785_01827</name>
    <name evidence="9" type="ORF">UFOPK3927_01019</name>
    <name evidence="2" type="ORF">UFOPK4201_00852</name>
    <name evidence="10" type="ORF">UFOPK4371_01789</name>
</gene>
<organism evidence="2">
    <name type="scientific">freshwater metagenome</name>
    <dbReference type="NCBI Taxonomy" id="449393"/>
    <lineage>
        <taxon>unclassified sequences</taxon>
        <taxon>metagenomes</taxon>
        <taxon>ecological metagenomes</taxon>
    </lineage>
</organism>
<dbReference type="EMBL" id="CAEZTY010000024">
    <property type="protein sequence ID" value="CAB4583942.1"/>
    <property type="molecule type" value="Genomic_DNA"/>
</dbReference>
<reference evidence="2" key="1">
    <citation type="submission" date="2020-05" db="EMBL/GenBank/DDBJ databases">
        <authorList>
            <person name="Chiriac C."/>
            <person name="Salcher M."/>
            <person name="Ghai R."/>
            <person name="Kavagutti S V."/>
        </authorList>
    </citation>
    <scope>NUCLEOTIDE SEQUENCE</scope>
</reference>
<sequence>MKFSRVILRIDARIALAGLYDALVTAVAREVLLPETSAEGSKSQPPARTGDTMTETHEMEALTEALSIIDRALGEMLHRELVSTNEVADLLLDIRTLVASEAAVLVQS</sequence>
<dbReference type="EMBL" id="CAFBNJ010000138">
    <property type="protein sequence ID" value="CAB4964950.1"/>
    <property type="molecule type" value="Genomic_DNA"/>
</dbReference>
<name>A0A6J6ALS4_9ZZZZ</name>
<dbReference type="EMBL" id="CAEUNJ010000030">
    <property type="protein sequence ID" value="CAB4371475.1"/>
    <property type="molecule type" value="Genomic_DNA"/>
</dbReference>
<evidence type="ECO:0000313" key="10">
    <source>
        <dbReference type="EMBL" id="CAB5078636.1"/>
    </source>
</evidence>
<evidence type="ECO:0000313" key="8">
    <source>
        <dbReference type="EMBL" id="CAB4964950.1"/>
    </source>
</evidence>
<dbReference type="EMBL" id="CAEZVC010000211">
    <property type="protein sequence ID" value="CAB4639178.1"/>
    <property type="molecule type" value="Genomic_DNA"/>
</dbReference>
<evidence type="ECO:0000313" key="3">
    <source>
        <dbReference type="EMBL" id="CAB4583942.1"/>
    </source>
</evidence>
<evidence type="ECO:0000313" key="5">
    <source>
        <dbReference type="EMBL" id="CAB4723547.1"/>
    </source>
</evidence>
<dbReference type="EMBL" id="CAFAAM010000058">
    <property type="protein sequence ID" value="CAB4800561.1"/>
    <property type="molecule type" value="Genomic_DNA"/>
</dbReference>
<dbReference type="EMBL" id="CAFBRD010000142">
    <property type="protein sequence ID" value="CAB5078636.1"/>
    <property type="molecule type" value="Genomic_DNA"/>
</dbReference>
<feature type="region of interest" description="Disordered" evidence="1">
    <location>
        <begin position="35"/>
        <end position="55"/>
    </location>
</feature>
<dbReference type="EMBL" id="CAFAAD010000128">
    <property type="protein sequence ID" value="CAB4800456.1"/>
    <property type="molecule type" value="Genomic_DNA"/>
</dbReference>
<proteinExistence type="predicted"/>
<dbReference type="EMBL" id="CAEZXY010000134">
    <property type="protein sequence ID" value="CAB4723547.1"/>
    <property type="molecule type" value="Genomic_DNA"/>
</dbReference>
<accession>A0A6J6ALS4</accession>
<dbReference type="EMBL" id="CAFBOK010000110">
    <property type="protein sequence ID" value="CAB4986283.1"/>
    <property type="molecule type" value="Genomic_DNA"/>
</dbReference>
<evidence type="ECO:0000313" key="6">
    <source>
        <dbReference type="EMBL" id="CAB4800456.1"/>
    </source>
</evidence>
<evidence type="ECO:0000313" key="4">
    <source>
        <dbReference type="EMBL" id="CAB4639178.1"/>
    </source>
</evidence>
<evidence type="ECO:0000313" key="9">
    <source>
        <dbReference type="EMBL" id="CAB4986283.1"/>
    </source>
</evidence>
<evidence type="ECO:0000313" key="7">
    <source>
        <dbReference type="EMBL" id="CAB4800561.1"/>
    </source>
</evidence>
<evidence type="ECO:0000313" key="2">
    <source>
        <dbReference type="EMBL" id="CAB4371475.1"/>
    </source>
</evidence>